<dbReference type="EMBL" id="CP042914">
    <property type="protein sequence ID" value="QEG38551.1"/>
    <property type="molecule type" value="Genomic_DNA"/>
</dbReference>
<reference evidence="3 4" key="1">
    <citation type="submission" date="2019-08" db="EMBL/GenBank/DDBJ databases">
        <title>Deep-cultivation of Planctomycetes and their phenomic and genomic characterization uncovers novel biology.</title>
        <authorList>
            <person name="Wiegand S."/>
            <person name="Jogler M."/>
            <person name="Boedeker C."/>
            <person name="Pinto D."/>
            <person name="Vollmers J."/>
            <person name="Rivas-Marin E."/>
            <person name="Kohn T."/>
            <person name="Peeters S.H."/>
            <person name="Heuer A."/>
            <person name="Rast P."/>
            <person name="Oberbeckmann S."/>
            <person name="Bunk B."/>
            <person name="Jeske O."/>
            <person name="Meyerdierks A."/>
            <person name="Storesund J.E."/>
            <person name="Kallscheuer N."/>
            <person name="Luecker S."/>
            <person name="Lage O.M."/>
            <person name="Pohl T."/>
            <person name="Merkel B.J."/>
            <person name="Hornburger P."/>
            <person name="Mueller R.-W."/>
            <person name="Bruemmer F."/>
            <person name="Labrenz M."/>
            <person name="Spormann A.M."/>
            <person name="Op den Camp H."/>
            <person name="Overmann J."/>
            <person name="Amann R."/>
            <person name="Jetten M.S.M."/>
            <person name="Mascher T."/>
            <person name="Medema M.H."/>
            <person name="Devos D.P."/>
            <person name="Kaster A.-K."/>
            <person name="Ovreas L."/>
            <person name="Rohde M."/>
            <person name="Galperin M.Y."/>
            <person name="Jogler C."/>
        </authorList>
    </citation>
    <scope>NUCLEOTIDE SEQUENCE [LARGE SCALE GENOMIC DNA]</scope>
    <source>
        <strain evidence="3 4">UC8</strain>
    </source>
</reference>
<keyword evidence="1 3" id="KW-0328">Glycosyltransferase</keyword>
<protein>
    <submittedName>
        <fullName evidence="3">N-acetylmannosaminyltransferase</fullName>
        <ecNumber evidence="3">2.4.1.187</ecNumber>
    </submittedName>
</protein>
<dbReference type="Proteomes" id="UP000325286">
    <property type="component" value="Chromosome"/>
</dbReference>
<dbReference type="OrthoDB" id="9771846at2"/>
<sequence>MSIAIPVSVSFKAARPDAFVPPPTVDVWGLPFSQLTLEQSLDCIGQMIADGDPRYLITANLNYVMLADGQPDLWPVNRDAALILADGQPIVWRSKAEMNPLPERVAGSEMIYRLGERSAREGWSLYLLGAAEGVAQACADGLCERYPGCRIAGVESPPFRKLTADEEAAQQERIRAARPDILLVAFGQPKGERWIYERYQQLGVPVSIQLGASFDFVAGAAKRAPKFFQKTGLEWAYRMAHDPRRLVPRYAGNAAFLAKALLRDVVK</sequence>
<dbReference type="NCBIfam" id="TIGR00696">
    <property type="entry name" value="wecG_tagA_cpsF"/>
    <property type="match status" value="1"/>
</dbReference>
<evidence type="ECO:0000313" key="4">
    <source>
        <dbReference type="Proteomes" id="UP000325286"/>
    </source>
</evidence>
<organism evidence="3 4">
    <name type="scientific">Roseimaritima ulvae</name>
    <dbReference type="NCBI Taxonomy" id="980254"/>
    <lineage>
        <taxon>Bacteria</taxon>
        <taxon>Pseudomonadati</taxon>
        <taxon>Planctomycetota</taxon>
        <taxon>Planctomycetia</taxon>
        <taxon>Pirellulales</taxon>
        <taxon>Pirellulaceae</taxon>
        <taxon>Roseimaritima</taxon>
    </lineage>
</organism>
<name>A0A5B9QX58_9BACT</name>
<keyword evidence="4" id="KW-1185">Reference proteome</keyword>
<dbReference type="InterPro" id="IPR004629">
    <property type="entry name" value="WecG_TagA_CpsF"/>
</dbReference>
<dbReference type="KEGG" id="rul:UC8_05080"/>
<dbReference type="AlphaFoldDB" id="A0A5B9QX58"/>
<dbReference type="EC" id="2.4.1.187" evidence="3"/>
<proteinExistence type="predicted"/>
<dbReference type="PANTHER" id="PTHR34136">
    <property type="match status" value="1"/>
</dbReference>
<dbReference type="Pfam" id="PF03808">
    <property type="entry name" value="Glyco_tran_WecG"/>
    <property type="match status" value="1"/>
</dbReference>
<dbReference type="RefSeq" id="WP_084427267.1">
    <property type="nucleotide sequence ID" value="NZ_CP042914.1"/>
</dbReference>
<accession>A0A5B9QX58</accession>
<gene>
    <name evidence="3" type="primary">tagA_1</name>
    <name evidence="3" type="ORF">UC8_05080</name>
</gene>
<evidence type="ECO:0000256" key="1">
    <source>
        <dbReference type="ARBA" id="ARBA00022676"/>
    </source>
</evidence>
<keyword evidence="2 3" id="KW-0808">Transferase</keyword>
<dbReference type="GO" id="GO:0047244">
    <property type="term" value="F:N-acetylglucosaminyldiphosphoundecaprenol N-acetyl-beta-D-mannosaminyltransferase activity"/>
    <property type="evidence" value="ECO:0007669"/>
    <property type="project" value="UniProtKB-EC"/>
</dbReference>
<dbReference type="PANTHER" id="PTHR34136:SF1">
    <property type="entry name" value="UDP-N-ACETYL-D-MANNOSAMINURONIC ACID TRANSFERASE"/>
    <property type="match status" value="1"/>
</dbReference>
<dbReference type="CDD" id="cd06533">
    <property type="entry name" value="Glyco_transf_WecG_TagA"/>
    <property type="match status" value="1"/>
</dbReference>
<evidence type="ECO:0000313" key="3">
    <source>
        <dbReference type="EMBL" id="QEG38551.1"/>
    </source>
</evidence>
<evidence type="ECO:0000256" key="2">
    <source>
        <dbReference type="ARBA" id="ARBA00022679"/>
    </source>
</evidence>